<protein>
    <submittedName>
        <fullName evidence="6">dTDP-4-amino-4,6-dideoxygalactose transaminase</fullName>
    </submittedName>
</protein>
<dbReference type="PANTHER" id="PTHR30244">
    <property type="entry name" value="TRANSAMINASE"/>
    <property type="match status" value="1"/>
</dbReference>
<dbReference type="InterPro" id="IPR015422">
    <property type="entry name" value="PyrdxlP-dep_Trfase_small"/>
</dbReference>
<evidence type="ECO:0000256" key="2">
    <source>
        <dbReference type="ARBA" id="ARBA00037999"/>
    </source>
</evidence>
<dbReference type="Proteomes" id="UP000192418">
    <property type="component" value="Unassembled WGS sequence"/>
</dbReference>
<name>A0A1W1Z5I2_9BACT</name>
<gene>
    <name evidence="6" type="ORF">SAMN02746065_10285</name>
</gene>
<dbReference type="STRING" id="1121400.SAMN02746065_10285"/>
<organism evidence="6 7">
    <name type="scientific">Desulfocicer vacuolatum DSM 3385</name>
    <dbReference type="NCBI Taxonomy" id="1121400"/>
    <lineage>
        <taxon>Bacteria</taxon>
        <taxon>Pseudomonadati</taxon>
        <taxon>Thermodesulfobacteriota</taxon>
        <taxon>Desulfobacteria</taxon>
        <taxon>Desulfobacterales</taxon>
        <taxon>Desulfobacteraceae</taxon>
        <taxon>Desulfocicer</taxon>
    </lineage>
</organism>
<dbReference type="Gene3D" id="3.40.640.10">
    <property type="entry name" value="Type I PLP-dependent aspartate aminotransferase-like (Major domain)"/>
    <property type="match status" value="1"/>
</dbReference>
<dbReference type="GO" id="GO:0030170">
    <property type="term" value="F:pyridoxal phosphate binding"/>
    <property type="evidence" value="ECO:0007669"/>
    <property type="project" value="UniProtKB-ARBA"/>
</dbReference>
<dbReference type="GO" id="GO:0008483">
    <property type="term" value="F:transaminase activity"/>
    <property type="evidence" value="ECO:0007669"/>
    <property type="project" value="TreeGrafter"/>
</dbReference>
<dbReference type="CDD" id="cd00616">
    <property type="entry name" value="AHBA_syn"/>
    <property type="match status" value="1"/>
</dbReference>
<dbReference type="OrthoDB" id="9771070at2"/>
<dbReference type="GO" id="GO:0000271">
    <property type="term" value="P:polysaccharide biosynthetic process"/>
    <property type="evidence" value="ECO:0007669"/>
    <property type="project" value="TreeGrafter"/>
</dbReference>
<evidence type="ECO:0000256" key="1">
    <source>
        <dbReference type="ARBA" id="ARBA00022898"/>
    </source>
</evidence>
<dbReference type="RefSeq" id="WP_084066766.1">
    <property type="nucleotide sequence ID" value="NZ_FWXY01000002.1"/>
</dbReference>
<evidence type="ECO:0000313" key="6">
    <source>
        <dbReference type="EMBL" id="SMC43626.1"/>
    </source>
</evidence>
<dbReference type="EMBL" id="FWXY01000002">
    <property type="protein sequence ID" value="SMC43626.1"/>
    <property type="molecule type" value="Genomic_DNA"/>
</dbReference>
<proteinExistence type="inferred from homology"/>
<dbReference type="AlphaFoldDB" id="A0A1W1Z5I2"/>
<evidence type="ECO:0000256" key="5">
    <source>
        <dbReference type="RuleBase" id="RU004508"/>
    </source>
</evidence>
<dbReference type="InterPro" id="IPR015424">
    <property type="entry name" value="PyrdxlP-dep_Trfase"/>
</dbReference>
<reference evidence="6 7" key="1">
    <citation type="submission" date="2017-04" db="EMBL/GenBank/DDBJ databases">
        <authorList>
            <person name="Afonso C.L."/>
            <person name="Miller P.J."/>
            <person name="Scott M.A."/>
            <person name="Spackman E."/>
            <person name="Goraichik I."/>
            <person name="Dimitrov K.M."/>
            <person name="Suarez D.L."/>
            <person name="Swayne D.E."/>
        </authorList>
    </citation>
    <scope>NUCLEOTIDE SEQUENCE [LARGE SCALE GENOMIC DNA]</scope>
    <source>
        <strain evidence="6 7">DSM 3385</strain>
    </source>
</reference>
<dbReference type="InterPro" id="IPR000653">
    <property type="entry name" value="DegT/StrS_aminotransferase"/>
</dbReference>
<comment type="similarity">
    <text evidence="2 5">Belongs to the DegT/DnrJ/EryC1 family.</text>
</comment>
<dbReference type="SUPFAM" id="SSF53383">
    <property type="entry name" value="PLP-dependent transferases"/>
    <property type="match status" value="1"/>
</dbReference>
<sequence>MKVPFLDLKAINAAYREEFIAAATRVIDSGWYIQGQEVQAFEREFAEYCGVKYCVGVGNGLDALILTLRAWKELGKLKEGDEVIVPANTYIATIFAITENRLTPVLVEPDENTYNLSPVLAEKAVTSKTKVILPVHLYGRLAEMPEIMDIAKRHGLLVLEDAAQAHGASFQGKKAGSWGDAAGFSFYPGKNLGALGDGGAVTTNDEELANTIRALGNYGSHKKYENLYKGVNSRLDEMQAALLRVKLKRLDQENIGRRNVAKIYLERINNPIIVLPAWKAYEQHVFHLFVVRCSKRDELQKYLNESGVQTLIHYPLPPHKQQAFVEWPNQNILLTESIHTEVLSLPMSPVMSLESLNEVVEVVNAFS</sequence>
<accession>A0A1W1Z5I2</accession>
<keyword evidence="7" id="KW-1185">Reference proteome</keyword>
<dbReference type="Pfam" id="PF01041">
    <property type="entry name" value="DegT_DnrJ_EryC1"/>
    <property type="match status" value="1"/>
</dbReference>
<evidence type="ECO:0000256" key="3">
    <source>
        <dbReference type="PIRSR" id="PIRSR000390-1"/>
    </source>
</evidence>
<dbReference type="Gene3D" id="3.90.1150.10">
    <property type="entry name" value="Aspartate Aminotransferase, domain 1"/>
    <property type="match status" value="1"/>
</dbReference>
<feature type="modified residue" description="N6-(pyridoxal phosphate)lysine" evidence="4">
    <location>
        <position position="190"/>
    </location>
</feature>
<dbReference type="PIRSF" id="PIRSF000390">
    <property type="entry name" value="PLP_StrS"/>
    <property type="match status" value="1"/>
</dbReference>
<dbReference type="FunFam" id="3.40.640.10:FF:000089">
    <property type="entry name" value="Aminotransferase, DegT/DnrJ/EryC1/StrS family"/>
    <property type="match status" value="1"/>
</dbReference>
<feature type="active site" description="Proton acceptor" evidence="3">
    <location>
        <position position="190"/>
    </location>
</feature>
<dbReference type="InterPro" id="IPR015421">
    <property type="entry name" value="PyrdxlP-dep_Trfase_major"/>
</dbReference>
<evidence type="ECO:0000256" key="4">
    <source>
        <dbReference type="PIRSR" id="PIRSR000390-2"/>
    </source>
</evidence>
<dbReference type="PANTHER" id="PTHR30244:SF36">
    <property type="entry name" value="3-OXO-GLUCOSE-6-PHOSPHATE:GLUTAMATE AMINOTRANSFERASE"/>
    <property type="match status" value="1"/>
</dbReference>
<evidence type="ECO:0000313" key="7">
    <source>
        <dbReference type="Proteomes" id="UP000192418"/>
    </source>
</evidence>
<keyword evidence="1 4" id="KW-0663">Pyridoxal phosphate</keyword>